<comment type="caution">
    <text evidence="2">The sequence shown here is derived from an EMBL/GenBank/DDBJ whole genome shotgun (WGS) entry which is preliminary data.</text>
</comment>
<sequence>MRTTRLSHKKGRPRRIQRGPPAYRKEESRRLVAAGERYDSIVLAPSHGHEEDSVLEDTRVTLRALSGYAGEIGGAGSARVLVAHVPELARIVGKTPTQASSRAGTPGNPIRSVLEARLRRWTSAERPVRLRMELDSEEEAAAFEDMLWCMYHGALPDEELMTPRRALQIMLAADKYDVDAAARHGVAWLASQRSFTWDEALALLGAPANVQVLFPSTVVDGALTVLLATLGDLEVAMNADAAFERLLSLPEAALVALLGNSQLAAAAESTVAAAAVVWAQRRGLRRVPDAVATCVRLVRLKPGFAASVTRFFPTWTPRVLALAAACAGSDAARAVVAQRGRGPAALHAAASATPRRASAVAAAEVSASLPLEELAQAFARAAQDGEVVTIPLQGSVAYAGYRWHVSVKASRCPDHAIGVYVNCDLGAEGRWRGARSGCVSYCASVRPPPPQQPGGGRVVRDIIGNVTGNVPGRWRAIQNLGNLTKAAWDASRFDDWVDSAGRLQFNVRVTLV</sequence>
<dbReference type="Proteomes" id="UP000664859">
    <property type="component" value="Unassembled WGS sequence"/>
</dbReference>
<gene>
    <name evidence="2" type="ORF">JKP88DRAFT_346721</name>
</gene>
<name>A0A836CEY2_9STRA</name>
<dbReference type="PANTHER" id="PTHR46336:SF3">
    <property type="entry name" value="BTB_POZ DOMAIN-CONTAINING PROTEIN POB1"/>
    <property type="match status" value="1"/>
</dbReference>
<evidence type="ECO:0000256" key="1">
    <source>
        <dbReference type="SAM" id="MobiDB-lite"/>
    </source>
</evidence>
<evidence type="ECO:0000313" key="2">
    <source>
        <dbReference type="EMBL" id="KAG5181376.1"/>
    </source>
</evidence>
<feature type="region of interest" description="Disordered" evidence="1">
    <location>
        <begin position="1"/>
        <end position="29"/>
    </location>
</feature>
<accession>A0A836CEY2</accession>
<keyword evidence="3" id="KW-1185">Reference proteome</keyword>
<dbReference type="InterPro" id="IPR045890">
    <property type="entry name" value="POB1-like"/>
</dbReference>
<reference evidence="2" key="1">
    <citation type="submission" date="2021-02" db="EMBL/GenBank/DDBJ databases">
        <title>First Annotated Genome of the Yellow-green Alga Tribonema minus.</title>
        <authorList>
            <person name="Mahan K.M."/>
        </authorList>
    </citation>
    <scope>NUCLEOTIDE SEQUENCE</scope>
    <source>
        <strain evidence="2">UTEX B ZZ1240</strain>
    </source>
</reference>
<dbReference type="EMBL" id="JAFCMP010000334">
    <property type="protein sequence ID" value="KAG5181376.1"/>
    <property type="molecule type" value="Genomic_DNA"/>
</dbReference>
<dbReference type="AlphaFoldDB" id="A0A836CEY2"/>
<organism evidence="2 3">
    <name type="scientific">Tribonema minus</name>
    <dbReference type="NCBI Taxonomy" id="303371"/>
    <lineage>
        <taxon>Eukaryota</taxon>
        <taxon>Sar</taxon>
        <taxon>Stramenopiles</taxon>
        <taxon>Ochrophyta</taxon>
        <taxon>PX clade</taxon>
        <taxon>Xanthophyceae</taxon>
        <taxon>Tribonematales</taxon>
        <taxon>Tribonemataceae</taxon>
        <taxon>Tribonema</taxon>
    </lineage>
</organism>
<dbReference type="OrthoDB" id="45365at2759"/>
<dbReference type="PANTHER" id="PTHR46336">
    <property type="entry name" value="OS02G0260700 PROTEIN"/>
    <property type="match status" value="1"/>
</dbReference>
<evidence type="ECO:0000313" key="3">
    <source>
        <dbReference type="Proteomes" id="UP000664859"/>
    </source>
</evidence>
<feature type="compositionally biased region" description="Basic residues" evidence="1">
    <location>
        <begin position="1"/>
        <end position="17"/>
    </location>
</feature>
<protein>
    <recommendedName>
        <fullName evidence="4">BACK domain-containing protein</fullName>
    </recommendedName>
</protein>
<evidence type="ECO:0008006" key="4">
    <source>
        <dbReference type="Google" id="ProtNLM"/>
    </source>
</evidence>
<proteinExistence type="predicted"/>